<keyword evidence="1" id="KW-1133">Transmembrane helix</keyword>
<evidence type="ECO:0000313" key="2">
    <source>
        <dbReference type="EMBL" id="MBC5733799.1"/>
    </source>
</evidence>
<keyword evidence="1" id="KW-0472">Membrane</keyword>
<evidence type="ECO:0000313" key="3">
    <source>
        <dbReference type="Proteomes" id="UP000661435"/>
    </source>
</evidence>
<evidence type="ECO:0000256" key="1">
    <source>
        <dbReference type="SAM" id="Phobius"/>
    </source>
</evidence>
<protein>
    <submittedName>
        <fullName evidence="2">Uncharacterized protein</fullName>
    </submittedName>
</protein>
<sequence length="158" mass="17005">MTETILISIVTFASGAVGAAVGALGVISASKHAAKGQMQQAIVQAVFKERTAAYRSVFDTHSAMLAEKYSRETVLAFSTALNGACIVASPQTAVYLMMLRDVELARNAQRRQSLLADLLASMQEDLTTFDAPKVRKNLWNQRSTASSVNAKKNRPNGV</sequence>
<keyword evidence="3" id="KW-1185">Reference proteome</keyword>
<name>A0A8J6JFN9_9FIRM</name>
<keyword evidence="1" id="KW-0812">Transmembrane</keyword>
<dbReference type="Proteomes" id="UP000661435">
    <property type="component" value="Unassembled WGS sequence"/>
</dbReference>
<dbReference type="RefSeq" id="WP_186907684.1">
    <property type="nucleotide sequence ID" value="NZ_JACOPP010000009.1"/>
</dbReference>
<proteinExistence type="predicted"/>
<reference evidence="2" key="1">
    <citation type="submission" date="2020-08" db="EMBL/GenBank/DDBJ databases">
        <title>Genome public.</title>
        <authorList>
            <person name="Liu C."/>
            <person name="Sun Q."/>
        </authorList>
    </citation>
    <scope>NUCLEOTIDE SEQUENCE</scope>
    <source>
        <strain evidence="2">NSJ-51</strain>
    </source>
</reference>
<gene>
    <name evidence="2" type="ORF">H8S57_08665</name>
</gene>
<organism evidence="2 3">
    <name type="scientific">Lawsonibacter hominis</name>
    <dbReference type="NCBI Taxonomy" id="2763053"/>
    <lineage>
        <taxon>Bacteria</taxon>
        <taxon>Bacillati</taxon>
        <taxon>Bacillota</taxon>
        <taxon>Clostridia</taxon>
        <taxon>Eubacteriales</taxon>
        <taxon>Oscillospiraceae</taxon>
        <taxon>Lawsonibacter</taxon>
    </lineage>
</organism>
<feature type="transmembrane region" description="Helical" evidence="1">
    <location>
        <begin position="6"/>
        <end position="29"/>
    </location>
</feature>
<comment type="caution">
    <text evidence="2">The sequence shown here is derived from an EMBL/GenBank/DDBJ whole genome shotgun (WGS) entry which is preliminary data.</text>
</comment>
<accession>A0A8J6JFN9</accession>
<dbReference type="EMBL" id="JACOPP010000009">
    <property type="protein sequence ID" value="MBC5733799.1"/>
    <property type="molecule type" value="Genomic_DNA"/>
</dbReference>
<dbReference type="AlphaFoldDB" id="A0A8J6JFN9"/>